<reference evidence="1 2" key="2">
    <citation type="submission" date="2017-09" db="EMBL/GenBank/DDBJ databases">
        <title>Extensive intraspecific genome diversity in a model arbuscular mycorrhizal fungus.</title>
        <authorList>
            <person name="Chen E.C."/>
            <person name="Morin E."/>
            <person name="Beaudet D."/>
            <person name="Noel J."/>
            <person name="Ndikumana S."/>
            <person name="Charron P."/>
            <person name="St-Onge C."/>
            <person name="Giorgi J."/>
            <person name="Grigoriev I.V."/>
            <person name="Roux C."/>
            <person name="Martin F.M."/>
            <person name="Corradi N."/>
        </authorList>
    </citation>
    <scope>NUCLEOTIDE SEQUENCE [LARGE SCALE GENOMIC DNA]</scope>
    <source>
        <strain evidence="1 2">A5</strain>
    </source>
</reference>
<accession>A0A2N0NN53</accession>
<proteinExistence type="predicted"/>
<dbReference type="AlphaFoldDB" id="A0A2N0NN53"/>
<protein>
    <submittedName>
        <fullName evidence="1">Uncharacterized protein</fullName>
    </submittedName>
</protein>
<dbReference type="EMBL" id="LLXJ01004286">
    <property type="protein sequence ID" value="PKB95976.1"/>
    <property type="molecule type" value="Genomic_DNA"/>
</dbReference>
<comment type="caution">
    <text evidence="1">The sequence shown here is derived from an EMBL/GenBank/DDBJ whole genome shotgun (WGS) entry which is preliminary data.</text>
</comment>
<organism evidence="1 2">
    <name type="scientific">Rhizophagus irregularis</name>
    <dbReference type="NCBI Taxonomy" id="588596"/>
    <lineage>
        <taxon>Eukaryota</taxon>
        <taxon>Fungi</taxon>
        <taxon>Fungi incertae sedis</taxon>
        <taxon>Mucoromycota</taxon>
        <taxon>Glomeromycotina</taxon>
        <taxon>Glomeromycetes</taxon>
        <taxon>Glomerales</taxon>
        <taxon>Glomeraceae</taxon>
        <taxon>Rhizophagus</taxon>
    </lineage>
</organism>
<sequence length="70" mass="8070">MASTTNNFILQELGDFLKLLDKETFAFLLEQILRVLRTTILVTSVSVSVLRFTKLIYQTDIFGISFGKFY</sequence>
<reference evidence="1 2" key="1">
    <citation type="submission" date="2016-04" db="EMBL/GenBank/DDBJ databases">
        <title>Genome analyses suggest a sexual origin of heterokaryosis in a supposedly ancient asexual fungus.</title>
        <authorList>
            <person name="Ropars J."/>
            <person name="Sedzielewska K."/>
            <person name="Noel J."/>
            <person name="Charron P."/>
            <person name="Farinelli L."/>
            <person name="Marton T."/>
            <person name="Kruger M."/>
            <person name="Pelin A."/>
            <person name="Brachmann A."/>
            <person name="Corradi N."/>
        </authorList>
    </citation>
    <scope>NUCLEOTIDE SEQUENCE [LARGE SCALE GENOMIC DNA]</scope>
    <source>
        <strain evidence="1 2">A5</strain>
    </source>
</reference>
<evidence type="ECO:0000313" key="1">
    <source>
        <dbReference type="EMBL" id="PKB95976.1"/>
    </source>
</evidence>
<dbReference type="Proteomes" id="UP000232722">
    <property type="component" value="Unassembled WGS sequence"/>
</dbReference>
<name>A0A2N0NN53_9GLOM</name>
<gene>
    <name evidence="1" type="ORF">RhiirA5_435696</name>
</gene>
<evidence type="ECO:0000313" key="2">
    <source>
        <dbReference type="Proteomes" id="UP000232722"/>
    </source>
</evidence>